<dbReference type="Proteomes" id="UP000292957">
    <property type="component" value="Unassembled WGS sequence"/>
</dbReference>
<organism evidence="1">
    <name type="scientific">Dichomitus squalens</name>
    <dbReference type="NCBI Taxonomy" id="114155"/>
    <lineage>
        <taxon>Eukaryota</taxon>
        <taxon>Fungi</taxon>
        <taxon>Dikarya</taxon>
        <taxon>Basidiomycota</taxon>
        <taxon>Agaricomycotina</taxon>
        <taxon>Agaricomycetes</taxon>
        <taxon>Polyporales</taxon>
        <taxon>Polyporaceae</taxon>
        <taxon>Dichomitus</taxon>
    </lineage>
</organism>
<evidence type="ECO:0000313" key="1">
    <source>
        <dbReference type="EMBL" id="TBU35389.1"/>
    </source>
</evidence>
<reference evidence="1" key="1">
    <citation type="submission" date="2019-01" db="EMBL/GenBank/DDBJ databases">
        <title>Draft genome sequences of three monokaryotic isolates of the white-rot basidiomycete fungus Dichomitus squalens.</title>
        <authorList>
            <consortium name="DOE Joint Genome Institute"/>
            <person name="Lopez S.C."/>
            <person name="Andreopoulos B."/>
            <person name="Pangilinan J."/>
            <person name="Lipzen A."/>
            <person name="Riley R."/>
            <person name="Ahrendt S."/>
            <person name="Ng V."/>
            <person name="Barry K."/>
            <person name="Daum C."/>
            <person name="Grigoriev I.V."/>
            <person name="Hilden K.S."/>
            <person name="Makela M.R."/>
            <person name="de Vries R.P."/>
        </authorList>
    </citation>
    <scope>NUCLEOTIDE SEQUENCE [LARGE SCALE GENOMIC DNA]</scope>
    <source>
        <strain evidence="1">OM18370.1</strain>
    </source>
</reference>
<protein>
    <submittedName>
        <fullName evidence="1">Uncharacterized protein</fullName>
    </submittedName>
</protein>
<name>A0A4Q9N4A2_9APHY</name>
<proteinExistence type="predicted"/>
<sequence length="169" mass="18576">MPPGVEARELRELPRSAARLGWEMRVLGAADERELVTITVRVLSARRPSACAGWSIVSDSRTRSRELIRLTTPYNPFSKSLLPARAHVSTLDAVAPRAVPAQLVERLVSSRRPTSNGTCKKHPRNVDVDVDVAKDVICRAQACLRTPRRALLRIASLGPARAILVQCVI</sequence>
<dbReference type="AlphaFoldDB" id="A0A4Q9N4A2"/>
<dbReference type="EMBL" id="ML143386">
    <property type="protein sequence ID" value="TBU35389.1"/>
    <property type="molecule type" value="Genomic_DNA"/>
</dbReference>
<gene>
    <name evidence="1" type="ORF">BD311DRAFT_801065</name>
</gene>
<accession>A0A4Q9N4A2</accession>